<dbReference type="PANTHER" id="PTHR33877:SF2">
    <property type="entry name" value="OS07G0170200 PROTEIN"/>
    <property type="match status" value="1"/>
</dbReference>
<dbReference type="Pfam" id="PF14279">
    <property type="entry name" value="HNH_5"/>
    <property type="match status" value="1"/>
</dbReference>
<protein>
    <recommendedName>
        <fullName evidence="1">HNH endonuclease 5 domain-containing protein</fullName>
    </recommendedName>
</protein>
<dbReference type="InterPro" id="IPR029471">
    <property type="entry name" value="HNH_5"/>
</dbReference>
<proteinExistence type="predicted"/>
<comment type="caution">
    <text evidence="2">The sequence shown here is derived from an EMBL/GenBank/DDBJ whole genome shotgun (WGS) entry which is preliminary data.</text>
</comment>
<name>A0AA38GYQ2_TAXCH</name>
<dbReference type="AlphaFoldDB" id="A0AA38GYQ2"/>
<dbReference type="EMBL" id="JAHRHJ020000001">
    <property type="protein sequence ID" value="KAH9331167.1"/>
    <property type="molecule type" value="Genomic_DNA"/>
</dbReference>
<organism evidence="2 3">
    <name type="scientific">Taxus chinensis</name>
    <name type="common">Chinese yew</name>
    <name type="synonym">Taxus wallichiana var. chinensis</name>
    <dbReference type="NCBI Taxonomy" id="29808"/>
    <lineage>
        <taxon>Eukaryota</taxon>
        <taxon>Viridiplantae</taxon>
        <taxon>Streptophyta</taxon>
        <taxon>Embryophyta</taxon>
        <taxon>Tracheophyta</taxon>
        <taxon>Spermatophyta</taxon>
        <taxon>Pinopsida</taxon>
        <taxon>Pinidae</taxon>
        <taxon>Conifers II</taxon>
        <taxon>Cupressales</taxon>
        <taxon>Taxaceae</taxon>
        <taxon>Taxus</taxon>
    </lineage>
</organism>
<evidence type="ECO:0000259" key="1">
    <source>
        <dbReference type="Pfam" id="PF14279"/>
    </source>
</evidence>
<dbReference type="InterPro" id="IPR003615">
    <property type="entry name" value="HNH_nuc"/>
</dbReference>
<accession>A0AA38GYQ2</accession>
<feature type="domain" description="HNH endonuclease 5" evidence="1">
    <location>
        <begin position="187"/>
        <end position="215"/>
    </location>
</feature>
<evidence type="ECO:0000313" key="3">
    <source>
        <dbReference type="Proteomes" id="UP000824469"/>
    </source>
</evidence>
<dbReference type="Gene3D" id="1.10.30.50">
    <property type="match status" value="1"/>
</dbReference>
<feature type="non-terminal residue" evidence="2">
    <location>
        <position position="359"/>
    </location>
</feature>
<keyword evidence="3" id="KW-1185">Reference proteome</keyword>
<dbReference type="InterPro" id="IPR052892">
    <property type="entry name" value="NA-targeting_endonuclease"/>
</dbReference>
<evidence type="ECO:0000313" key="2">
    <source>
        <dbReference type="EMBL" id="KAH9331167.1"/>
    </source>
</evidence>
<dbReference type="Proteomes" id="UP000824469">
    <property type="component" value="Unassembled WGS sequence"/>
</dbReference>
<dbReference type="CDD" id="cd00085">
    <property type="entry name" value="HNHc"/>
    <property type="match status" value="1"/>
</dbReference>
<reference evidence="2 3" key="1">
    <citation type="journal article" date="2021" name="Nat. Plants">
        <title>The Taxus genome provides insights into paclitaxel biosynthesis.</title>
        <authorList>
            <person name="Xiong X."/>
            <person name="Gou J."/>
            <person name="Liao Q."/>
            <person name="Li Y."/>
            <person name="Zhou Q."/>
            <person name="Bi G."/>
            <person name="Li C."/>
            <person name="Du R."/>
            <person name="Wang X."/>
            <person name="Sun T."/>
            <person name="Guo L."/>
            <person name="Liang H."/>
            <person name="Lu P."/>
            <person name="Wu Y."/>
            <person name="Zhang Z."/>
            <person name="Ro D.K."/>
            <person name="Shang Y."/>
            <person name="Huang S."/>
            <person name="Yan J."/>
        </authorList>
    </citation>
    <scope>NUCLEOTIDE SEQUENCE [LARGE SCALE GENOMIC DNA]</scope>
    <source>
        <strain evidence="2">Ta-2019</strain>
    </source>
</reference>
<gene>
    <name evidence="2" type="ORF">KI387_003275</name>
</gene>
<dbReference type="PANTHER" id="PTHR33877">
    <property type="entry name" value="SLL1193 PROTEIN"/>
    <property type="match status" value="1"/>
</dbReference>
<sequence>MLDEQEERLFLPSIEDIAPDSQLELEEDVVLQRKERTTKRGVQDRCTMEYTLQKSRSKGFKANNNNATLLSKLCATSTQLSSAYTSPEEEEEEEEDPDADLSYFRGLVLDLYYRPINIVCWRRAICMEFLEKADVLEYYDQTVSSPGGSFNIPAVLRLASFVHVPKRRHVRIQLSRKNIYGRDLFTCQYCGSKKDLTIDHILPVSRGGKWIWENLNDYGPQRKIKPLQYDPYTILRTAHEIAFVLDLPPYLGICAVFTAELLNPNTPPLHEHFTVQHPSDLDPTHQRPAEKNQFINITSTCTCHATHKCFQVVKARQYTDQDKWYTLQQLHAHSLRLATHTMESISFQGSVNNSSTFRS</sequence>